<keyword evidence="4 5" id="KW-0472">Membrane</keyword>
<dbReference type="InterPro" id="IPR007274">
    <property type="entry name" value="Cop_transporter"/>
</dbReference>
<dbReference type="STRING" id="77166.U4U9A4"/>
<dbReference type="GO" id="GO:0005375">
    <property type="term" value="F:copper ion transmembrane transporter activity"/>
    <property type="evidence" value="ECO:0007669"/>
    <property type="project" value="UniProtKB-UniRule"/>
</dbReference>
<dbReference type="GO" id="GO:0005886">
    <property type="term" value="C:plasma membrane"/>
    <property type="evidence" value="ECO:0007669"/>
    <property type="project" value="TreeGrafter"/>
</dbReference>
<keyword evidence="5" id="KW-0813">Transport</keyword>
<protein>
    <recommendedName>
        <fullName evidence="5">Copper transport protein</fullName>
    </recommendedName>
</protein>
<evidence type="ECO:0000313" key="8">
    <source>
        <dbReference type="Proteomes" id="UP000030742"/>
    </source>
</evidence>
<comment type="subcellular location">
    <subcellularLocation>
        <location evidence="1 5">Membrane</location>
        <topology evidence="1 5">Multi-pass membrane protein</topology>
    </subcellularLocation>
</comment>
<feature type="region of interest" description="Disordered" evidence="6">
    <location>
        <begin position="175"/>
        <end position="196"/>
    </location>
</feature>
<sequence length="249" mass="28272">MNRQSFYFGSDVGVFLIKGIDVKSTGGLVAICVFVGCFSFFFEYLRYLQTKSKQKELKLRAKQIKQLCPTESATLLAGTITNPRNPFNITLFDRALLFGTEVSLWLFLQTLGYVIMLSVMLYDAWILISAVIGGGIGYFVFGQKFMKINLENCHIIRETYCTQICGETDVGGYNGEPSQSTPPLESPSESQEELQRKCHGDGMVSRAVETYHEPTHFTHLRVRDLHNINTPTHKCFTRYIYENKSSLIQ</sequence>
<evidence type="ECO:0000313" key="7">
    <source>
        <dbReference type="EMBL" id="ERL90494.1"/>
    </source>
</evidence>
<evidence type="ECO:0000256" key="3">
    <source>
        <dbReference type="ARBA" id="ARBA00022989"/>
    </source>
</evidence>
<keyword evidence="5" id="KW-0406">Ion transport</keyword>
<keyword evidence="5" id="KW-0187">Copper transport</keyword>
<dbReference type="EMBL" id="KB632238">
    <property type="protein sequence ID" value="ERL90494.1"/>
    <property type="molecule type" value="Genomic_DNA"/>
</dbReference>
<evidence type="ECO:0000256" key="2">
    <source>
        <dbReference type="ARBA" id="ARBA00022692"/>
    </source>
</evidence>
<dbReference type="AlphaFoldDB" id="U4U9A4"/>
<reference evidence="7 8" key="1">
    <citation type="journal article" date="2013" name="Genome Biol.">
        <title>Draft genome of the mountain pine beetle, Dendroctonus ponderosae Hopkins, a major forest pest.</title>
        <authorList>
            <person name="Keeling C.I."/>
            <person name="Yuen M.M."/>
            <person name="Liao N.Y."/>
            <person name="Docking T.R."/>
            <person name="Chan S.K."/>
            <person name="Taylor G.A."/>
            <person name="Palmquist D.L."/>
            <person name="Jackman S.D."/>
            <person name="Nguyen A."/>
            <person name="Li M."/>
            <person name="Henderson H."/>
            <person name="Janes J.K."/>
            <person name="Zhao Y."/>
            <person name="Pandoh P."/>
            <person name="Moore R."/>
            <person name="Sperling F.A."/>
            <person name="Huber D.P."/>
            <person name="Birol I."/>
            <person name="Jones S.J."/>
            <person name="Bohlmann J."/>
        </authorList>
    </citation>
    <scope>NUCLEOTIDE SEQUENCE</scope>
</reference>
<evidence type="ECO:0000256" key="6">
    <source>
        <dbReference type="SAM" id="MobiDB-lite"/>
    </source>
</evidence>
<organism evidence="7 8">
    <name type="scientific">Dendroctonus ponderosae</name>
    <name type="common">Mountain pine beetle</name>
    <dbReference type="NCBI Taxonomy" id="77166"/>
    <lineage>
        <taxon>Eukaryota</taxon>
        <taxon>Metazoa</taxon>
        <taxon>Ecdysozoa</taxon>
        <taxon>Arthropoda</taxon>
        <taxon>Hexapoda</taxon>
        <taxon>Insecta</taxon>
        <taxon>Pterygota</taxon>
        <taxon>Neoptera</taxon>
        <taxon>Endopterygota</taxon>
        <taxon>Coleoptera</taxon>
        <taxon>Polyphaga</taxon>
        <taxon>Cucujiformia</taxon>
        <taxon>Curculionidae</taxon>
        <taxon>Scolytinae</taxon>
        <taxon>Dendroctonus</taxon>
    </lineage>
</organism>
<proteinExistence type="inferred from homology"/>
<dbReference type="Pfam" id="PF04145">
    <property type="entry name" value="Ctr"/>
    <property type="match status" value="1"/>
</dbReference>
<evidence type="ECO:0000256" key="4">
    <source>
        <dbReference type="ARBA" id="ARBA00023136"/>
    </source>
</evidence>
<dbReference type="PANTHER" id="PTHR12483:SF27">
    <property type="entry name" value="COPPER TRANSPORT PROTEIN CTR1"/>
    <property type="match status" value="1"/>
</dbReference>
<evidence type="ECO:0000256" key="5">
    <source>
        <dbReference type="RuleBase" id="RU367022"/>
    </source>
</evidence>
<keyword evidence="3 5" id="KW-1133">Transmembrane helix</keyword>
<comment type="similarity">
    <text evidence="5">Belongs to the copper transporter (Ctr) (TC 1.A.56) family. SLC31A subfamily.</text>
</comment>
<name>U4U9A4_DENPD</name>
<feature type="transmembrane region" description="Helical" evidence="5">
    <location>
        <begin position="95"/>
        <end position="116"/>
    </location>
</feature>
<dbReference type="Proteomes" id="UP000030742">
    <property type="component" value="Unassembled WGS sequence"/>
</dbReference>
<keyword evidence="2 5" id="KW-0812">Transmembrane</keyword>
<evidence type="ECO:0000256" key="1">
    <source>
        <dbReference type="ARBA" id="ARBA00004141"/>
    </source>
</evidence>
<keyword evidence="5" id="KW-0186">Copper</keyword>
<accession>U4U9A4</accession>
<dbReference type="PANTHER" id="PTHR12483">
    <property type="entry name" value="SOLUTE CARRIER FAMILY 31 COPPER TRANSPORTERS"/>
    <property type="match status" value="1"/>
</dbReference>
<feature type="transmembrane region" description="Helical" evidence="5">
    <location>
        <begin position="25"/>
        <end position="45"/>
    </location>
</feature>
<dbReference type="OrthoDB" id="73901at2759"/>
<gene>
    <name evidence="7" type="ORF">D910_07842</name>
</gene>
<feature type="transmembrane region" description="Helical" evidence="5">
    <location>
        <begin position="122"/>
        <end position="141"/>
    </location>
</feature>
<feature type="compositionally biased region" description="Low complexity" evidence="6">
    <location>
        <begin position="176"/>
        <end position="189"/>
    </location>
</feature>